<dbReference type="SUPFAM" id="SSF103039">
    <property type="entry name" value="CheC-like"/>
    <property type="match status" value="1"/>
</dbReference>
<dbReference type="InterPro" id="IPR050595">
    <property type="entry name" value="Bact_response_regulator"/>
</dbReference>
<evidence type="ECO:0000256" key="2">
    <source>
        <dbReference type="ARBA" id="ARBA00022553"/>
    </source>
</evidence>
<dbReference type="Gene3D" id="3.40.1550.10">
    <property type="entry name" value="CheC-like"/>
    <property type="match status" value="1"/>
</dbReference>
<evidence type="ECO:0000256" key="3">
    <source>
        <dbReference type="PROSITE-ProRule" id="PRU00169"/>
    </source>
</evidence>
<dbReference type="Proteomes" id="UP001595453">
    <property type="component" value="Unassembled WGS sequence"/>
</dbReference>
<feature type="modified residue" description="4-aspartylphosphate" evidence="3">
    <location>
        <position position="54"/>
    </location>
</feature>
<dbReference type="Gene3D" id="3.40.50.2300">
    <property type="match status" value="1"/>
</dbReference>
<evidence type="ECO:0000259" key="4">
    <source>
        <dbReference type="PROSITE" id="PS50110"/>
    </source>
</evidence>
<dbReference type="SUPFAM" id="SSF52172">
    <property type="entry name" value="CheY-like"/>
    <property type="match status" value="1"/>
</dbReference>
<dbReference type="CDD" id="cd17910">
    <property type="entry name" value="CheC_ClassII"/>
    <property type="match status" value="1"/>
</dbReference>
<dbReference type="PANTHER" id="PTHR44591:SF24">
    <property type="entry name" value="PROTEIN-GLUTAMATE METHYLESTERASE_PROTEIN-GLUTAMINE GLUTAMINASE 1"/>
    <property type="match status" value="1"/>
</dbReference>
<dbReference type="SMART" id="SM00448">
    <property type="entry name" value="REC"/>
    <property type="match status" value="1"/>
</dbReference>
<dbReference type="Pfam" id="PF00072">
    <property type="entry name" value="Response_reg"/>
    <property type="match status" value="1"/>
</dbReference>
<keyword evidence="6" id="KW-1185">Reference proteome</keyword>
<dbReference type="CDD" id="cd17593">
    <property type="entry name" value="REC_CheC-like"/>
    <property type="match status" value="1"/>
</dbReference>
<dbReference type="PROSITE" id="PS50110">
    <property type="entry name" value="RESPONSE_REGULATORY"/>
    <property type="match status" value="1"/>
</dbReference>
<dbReference type="EMBL" id="JBHRSD010000011">
    <property type="protein sequence ID" value="MFC3032323.1"/>
    <property type="molecule type" value="Genomic_DNA"/>
</dbReference>
<keyword evidence="1" id="KW-0145">Chemotaxis</keyword>
<dbReference type="InterPro" id="IPR001789">
    <property type="entry name" value="Sig_transdc_resp-reg_receiver"/>
</dbReference>
<evidence type="ECO:0000256" key="1">
    <source>
        <dbReference type="ARBA" id="ARBA00022500"/>
    </source>
</evidence>
<comment type="caution">
    <text evidence="5">The sequence shown here is derived from an EMBL/GenBank/DDBJ whole genome shotgun (WGS) entry which is preliminary data.</text>
</comment>
<evidence type="ECO:0000313" key="5">
    <source>
        <dbReference type="EMBL" id="MFC3032323.1"/>
    </source>
</evidence>
<dbReference type="RefSeq" id="WP_377122686.1">
    <property type="nucleotide sequence ID" value="NZ_JBHRSD010000011.1"/>
</dbReference>
<dbReference type="InterPro" id="IPR028976">
    <property type="entry name" value="CheC-like_sf"/>
</dbReference>
<sequence>MATSVLICDDSKLARRQLARSLPEDWDIKVEFAENGYDCIDKIKSLMPEVLFLDLNMPQMDGYEVLEAINEQGLNVLTVVVSGDIQPNAHERVRELGAIDFIKKPCDSKKLAEIIEHHGIRDKAIRESLVHKLGEQLDSELRDVYQELTNVAMGQAGDLLARLLNVFVKLPIPNVNVLEVSELHMALQSIDSSVSTSGVCQGFIGGGVSGEALLIINDSSFKEIASLMNYTGELNDKVELELLMDISNILIGAILTGLSRQLDMPFSQGHPVVLGQHGDVAELVKANKGRWQRTLAIEISYGIEHHNINCDLMLLFTEDSLKTLKYKVAYLLEE</sequence>
<accession>A0ABV7CI98</accession>
<proteinExistence type="predicted"/>
<keyword evidence="2 3" id="KW-0597">Phosphoprotein</keyword>
<organism evidence="5 6">
    <name type="scientific">Pseudoalteromonas fenneropenaei</name>
    <dbReference type="NCBI Taxonomy" id="1737459"/>
    <lineage>
        <taxon>Bacteria</taxon>
        <taxon>Pseudomonadati</taxon>
        <taxon>Pseudomonadota</taxon>
        <taxon>Gammaproteobacteria</taxon>
        <taxon>Alteromonadales</taxon>
        <taxon>Pseudoalteromonadaceae</taxon>
        <taxon>Pseudoalteromonas</taxon>
    </lineage>
</organism>
<gene>
    <name evidence="5" type="ORF">ACFOEE_07320</name>
</gene>
<evidence type="ECO:0000313" key="6">
    <source>
        <dbReference type="Proteomes" id="UP001595453"/>
    </source>
</evidence>
<name>A0ABV7CI98_9GAMM</name>
<feature type="domain" description="Response regulatory" evidence="4">
    <location>
        <begin position="4"/>
        <end position="119"/>
    </location>
</feature>
<protein>
    <submittedName>
        <fullName evidence="5">Response regulator</fullName>
    </submittedName>
</protein>
<dbReference type="PANTHER" id="PTHR44591">
    <property type="entry name" value="STRESS RESPONSE REGULATOR PROTEIN 1"/>
    <property type="match status" value="1"/>
</dbReference>
<reference evidence="6" key="1">
    <citation type="journal article" date="2019" name="Int. J. Syst. Evol. Microbiol.">
        <title>The Global Catalogue of Microorganisms (GCM) 10K type strain sequencing project: providing services to taxonomists for standard genome sequencing and annotation.</title>
        <authorList>
            <consortium name="The Broad Institute Genomics Platform"/>
            <consortium name="The Broad Institute Genome Sequencing Center for Infectious Disease"/>
            <person name="Wu L."/>
            <person name="Ma J."/>
        </authorList>
    </citation>
    <scope>NUCLEOTIDE SEQUENCE [LARGE SCALE GENOMIC DNA]</scope>
    <source>
        <strain evidence="6">KCTC 42730</strain>
    </source>
</reference>
<dbReference type="InterPro" id="IPR011006">
    <property type="entry name" value="CheY-like_superfamily"/>
</dbReference>